<proteinExistence type="predicted"/>
<dbReference type="RefSeq" id="XP_007407120.1">
    <property type="nucleotide sequence ID" value="XM_007407058.1"/>
</dbReference>
<dbReference type="HOGENOM" id="CLU_032925_2_0_1"/>
<keyword evidence="2" id="KW-1185">Reference proteome</keyword>
<dbReference type="Proteomes" id="UP000001072">
    <property type="component" value="Unassembled WGS sequence"/>
</dbReference>
<dbReference type="VEuPathDB" id="FungiDB:MELLADRAFT_95841"/>
<evidence type="ECO:0000313" key="1">
    <source>
        <dbReference type="EMBL" id="EGG09393.1"/>
    </source>
</evidence>
<dbReference type="Gene3D" id="3.80.10.10">
    <property type="entry name" value="Ribonuclease Inhibitor"/>
    <property type="match status" value="1"/>
</dbReference>
<dbReference type="InParanoid" id="F4RDF8"/>
<dbReference type="OrthoDB" id="2505334at2759"/>
<evidence type="ECO:0000313" key="2">
    <source>
        <dbReference type="Proteomes" id="UP000001072"/>
    </source>
</evidence>
<dbReference type="AlphaFoldDB" id="F4RDF8"/>
<organism evidence="2">
    <name type="scientific">Melampsora larici-populina (strain 98AG31 / pathotype 3-4-7)</name>
    <name type="common">Poplar leaf rust fungus</name>
    <dbReference type="NCBI Taxonomy" id="747676"/>
    <lineage>
        <taxon>Eukaryota</taxon>
        <taxon>Fungi</taxon>
        <taxon>Dikarya</taxon>
        <taxon>Basidiomycota</taxon>
        <taxon>Pucciniomycotina</taxon>
        <taxon>Pucciniomycetes</taxon>
        <taxon>Pucciniales</taxon>
        <taxon>Melampsoraceae</taxon>
        <taxon>Melampsora</taxon>
    </lineage>
</organism>
<dbReference type="InterPro" id="IPR032675">
    <property type="entry name" value="LRR_dom_sf"/>
</dbReference>
<sequence>MGISPDLIPAIKTIKDLKSLSISFDCDGASYGTYDFNTLSGLFSAIPNLEYLSTHHDQMDTFTLYPPALSNLRYFSMQSDEENLEGNCHITQTAKNTLKMIELSRGYIVPIKGLKQVLEPIKDTLEGLFTLVFTIQVTKQVSNMNFPKLRVIKTQPVDSRIPEVNWLKAPMLKNVRTVITNLENQDYWHNALEGPGRDALKKVPNFKHLVFTNNAHTETQALDPQLVRLFEFHGVQCHFTDQGLSADEIMTLDCELNGPVI</sequence>
<dbReference type="EMBL" id="GL883097">
    <property type="protein sequence ID" value="EGG09393.1"/>
    <property type="molecule type" value="Genomic_DNA"/>
</dbReference>
<gene>
    <name evidence="1" type="ORF">MELLADRAFT_95841</name>
</gene>
<reference evidence="2" key="1">
    <citation type="journal article" date="2011" name="Proc. Natl. Acad. Sci. U.S.A.">
        <title>Obligate biotrophy features unraveled by the genomic analysis of rust fungi.</title>
        <authorList>
            <person name="Duplessis S."/>
            <person name="Cuomo C.A."/>
            <person name="Lin Y.-C."/>
            <person name="Aerts A."/>
            <person name="Tisserant E."/>
            <person name="Veneault-Fourrey C."/>
            <person name="Joly D.L."/>
            <person name="Hacquard S."/>
            <person name="Amselem J."/>
            <person name="Cantarel B.L."/>
            <person name="Chiu R."/>
            <person name="Coutinho P.M."/>
            <person name="Feau N."/>
            <person name="Field M."/>
            <person name="Frey P."/>
            <person name="Gelhaye E."/>
            <person name="Goldberg J."/>
            <person name="Grabherr M.G."/>
            <person name="Kodira C.D."/>
            <person name="Kohler A."/>
            <person name="Kuees U."/>
            <person name="Lindquist E.A."/>
            <person name="Lucas S.M."/>
            <person name="Mago R."/>
            <person name="Mauceli E."/>
            <person name="Morin E."/>
            <person name="Murat C."/>
            <person name="Pangilinan J.L."/>
            <person name="Park R."/>
            <person name="Pearson M."/>
            <person name="Quesneville H."/>
            <person name="Rouhier N."/>
            <person name="Sakthikumar S."/>
            <person name="Salamov A.A."/>
            <person name="Schmutz J."/>
            <person name="Selles B."/>
            <person name="Shapiro H."/>
            <person name="Tanguay P."/>
            <person name="Tuskan G.A."/>
            <person name="Henrissat B."/>
            <person name="Van de Peer Y."/>
            <person name="Rouze P."/>
            <person name="Ellis J.G."/>
            <person name="Dodds P.N."/>
            <person name="Schein J.E."/>
            <person name="Zhong S."/>
            <person name="Hamelin R.C."/>
            <person name="Grigoriev I.V."/>
            <person name="Szabo L.J."/>
            <person name="Martin F."/>
        </authorList>
    </citation>
    <scope>NUCLEOTIDE SEQUENCE [LARGE SCALE GENOMIC DNA]</scope>
    <source>
        <strain evidence="2">98AG31 / pathotype 3-4-7</strain>
    </source>
</reference>
<dbReference type="KEGG" id="mlr:MELLADRAFT_95841"/>
<dbReference type="GeneID" id="18937373"/>
<protein>
    <submittedName>
        <fullName evidence="1">Uncharacterized protein</fullName>
    </submittedName>
</protein>
<name>F4RDF8_MELLP</name>
<accession>F4RDF8</accession>